<dbReference type="PANTHER" id="PTHR11206">
    <property type="entry name" value="MULTIDRUG RESISTANCE PROTEIN"/>
    <property type="match status" value="1"/>
</dbReference>
<reference evidence="3" key="1">
    <citation type="submission" date="2020-09" db="EMBL/GenBank/DDBJ databases">
        <title>De no assembly of potato wild relative species, Solanum commersonii.</title>
        <authorList>
            <person name="Cho K."/>
        </authorList>
    </citation>
    <scope>NUCLEOTIDE SEQUENCE</scope>
    <source>
        <strain evidence="3">LZ3.2</strain>
        <tissue evidence="3">Leaf</tissue>
    </source>
</reference>
<dbReference type="EMBL" id="JACXVP010000178">
    <property type="protein sequence ID" value="KAG5568270.1"/>
    <property type="molecule type" value="Genomic_DNA"/>
</dbReference>
<keyword evidence="2" id="KW-1133">Transmembrane helix</keyword>
<keyword evidence="2" id="KW-0472">Membrane</keyword>
<evidence type="ECO:0000256" key="2">
    <source>
        <dbReference type="SAM" id="Phobius"/>
    </source>
</evidence>
<dbReference type="GO" id="GO:0015297">
    <property type="term" value="F:antiporter activity"/>
    <property type="evidence" value="ECO:0007669"/>
    <property type="project" value="InterPro"/>
</dbReference>
<gene>
    <name evidence="3" type="ORF">H5410_064710</name>
</gene>
<organism evidence="3 4">
    <name type="scientific">Solanum commersonii</name>
    <name type="common">Commerson's wild potato</name>
    <name type="synonym">Commerson's nightshade</name>
    <dbReference type="NCBI Taxonomy" id="4109"/>
    <lineage>
        <taxon>Eukaryota</taxon>
        <taxon>Viridiplantae</taxon>
        <taxon>Streptophyta</taxon>
        <taxon>Embryophyta</taxon>
        <taxon>Tracheophyta</taxon>
        <taxon>Spermatophyta</taxon>
        <taxon>Magnoliopsida</taxon>
        <taxon>eudicotyledons</taxon>
        <taxon>Gunneridae</taxon>
        <taxon>Pentapetalae</taxon>
        <taxon>asterids</taxon>
        <taxon>lamiids</taxon>
        <taxon>Solanales</taxon>
        <taxon>Solanaceae</taxon>
        <taxon>Solanoideae</taxon>
        <taxon>Solaneae</taxon>
        <taxon>Solanum</taxon>
    </lineage>
</organism>
<proteinExistence type="inferred from homology"/>
<dbReference type="InterPro" id="IPR002528">
    <property type="entry name" value="MATE_fam"/>
</dbReference>
<accession>A0A9J5VZA3</accession>
<name>A0A9J5VZA3_SOLCO</name>
<comment type="similarity">
    <text evidence="1">Belongs to the multi antimicrobial extrusion (MATE) (TC 2.A.66.1) family.</text>
</comment>
<evidence type="ECO:0000313" key="4">
    <source>
        <dbReference type="Proteomes" id="UP000824120"/>
    </source>
</evidence>
<comment type="caution">
    <text evidence="3">The sequence shown here is derived from an EMBL/GenBank/DDBJ whole genome shotgun (WGS) entry which is preliminary data.</text>
</comment>
<dbReference type="AlphaFoldDB" id="A0A9J5VZA3"/>
<protein>
    <submittedName>
        <fullName evidence="3">Uncharacterized protein</fullName>
    </submittedName>
</protein>
<feature type="transmembrane region" description="Helical" evidence="2">
    <location>
        <begin position="40"/>
        <end position="60"/>
    </location>
</feature>
<evidence type="ECO:0000256" key="1">
    <source>
        <dbReference type="ARBA" id="ARBA00010199"/>
    </source>
</evidence>
<dbReference type="Proteomes" id="UP000824120">
    <property type="component" value="Unassembled WGS sequence"/>
</dbReference>
<feature type="transmembrane region" description="Helical" evidence="2">
    <location>
        <begin position="72"/>
        <end position="91"/>
    </location>
</feature>
<keyword evidence="4" id="KW-1185">Reference proteome</keyword>
<dbReference type="Pfam" id="PF01554">
    <property type="entry name" value="MatE"/>
    <property type="match status" value="1"/>
</dbReference>
<evidence type="ECO:0000313" key="3">
    <source>
        <dbReference type="EMBL" id="KAG5568270.1"/>
    </source>
</evidence>
<dbReference type="GO" id="GO:0016020">
    <property type="term" value="C:membrane"/>
    <property type="evidence" value="ECO:0007669"/>
    <property type="project" value="InterPro"/>
</dbReference>
<keyword evidence="2" id="KW-0812">Transmembrane</keyword>
<feature type="transmembrane region" description="Helical" evidence="2">
    <location>
        <begin position="103"/>
        <end position="125"/>
    </location>
</feature>
<dbReference type="GO" id="GO:0042910">
    <property type="term" value="F:xenobiotic transmembrane transporter activity"/>
    <property type="evidence" value="ECO:0007669"/>
    <property type="project" value="InterPro"/>
</dbReference>
<dbReference type="OrthoDB" id="2126698at2759"/>
<sequence>MSTFCHLLEGLRSALKTLCGQPVGAGQFDVLGVNLQRSSVITLATALLLTPFYVFTSEILKLLHQDKEILEVAAKYAIWVIPQLYAYALNFPVQKFLQAQSKIWVMTVINIVILVFRILLNWVLLTKLGHGLFGAAMAGNVSW</sequence>